<organism evidence="1 2">
    <name type="scientific">Gossypium aridum</name>
    <name type="common">American cotton</name>
    <name type="synonym">Erioxylum aridum</name>
    <dbReference type="NCBI Taxonomy" id="34290"/>
    <lineage>
        <taxon>Eukaryota</taxon>
        <taxon>Viridiplantae</taxon>
        <taxon>Streptophyta</taxon>
        <taxon>Embryophyta</taxon>
        <taxon>Tracheophyta</taxon>
        <taxon>Spermatophyta</taxon>
        <taxon>Magnoliopsida</taxon>
        <taxon>eudicotyledons</taxon>
        <taxon>Gunneridae</taxon>
        <taxon>Pentapetalae</taxon>
        <taxon>rosids</taxon>
        <taxon>malvids</taxon>
        <taxon>Malvales</taxon>
        <taxon>Malvaceae</taxon>
        <taxon>Malvoideae</taxon>
        <taxon>Gossypium</taxon>
    </lineage>
</organism>
<proteinExistence type="predicted"/>
<accession>A0A7J8YSH5</accession>
<sequence>MNSVLQKQHEDFRTAKEIMTNMEDFLGG</sequence>
<evidence type="ECO:0000313" key="1">
    <source>
        <dbReference type="EMBL" id="MBA0701969.1"/>
    </source>
</evidence>
<keyword evidence="2" id="KW-1185">Reference proteome</keyword>
<reference evidence="1 2" key="1">
    <citation type="journal article" date="2019" name="Genome Biol. Evol.">
        <title>Insights into the evolution of the New World diploid cottons (Gossypium, subgenus Houzingenia) based on genome sequencing.</title>
        <authorList>
            <person name="Grover C.E."/>
            <person name="Arick M.A. 2nd"/>
            <person name="Thrash A."/>
            <person name="Conover J.L."/>
            <person name="Sanders W.S."/>
            <person name="Peterson D.G."/>
            <person name="Frelichowski J.E."/>
            <person name="Scheffler J.A."/>
            <person name="Scheffler B.E."/>
            <person name="Wendel J.F."/>
        </authorList>
    </citation>
    <scope>NUCLEOTIDE SEQUENCE [LARGE SCALE GENOMIC DNA]</scope>
    <source>
        <strain evidence="1">185</strain>
        <tissue evidence="1">Leaf</tissue>
    </source>
</reference>
<evidence type="ECO:0000313" key="2">
    <source>
        <dbReference type="Proteomes" id="UP000593577"/>
    </source>
</evidence>
<gene>
    <name evidence="1" type="ORF">Goari_022184</name>
</gene>
<dbReference type="EMBL" id="JABFAA010344940">
    <property type="protein sequence ID" value="MBA0701969.1"/>
    <property type="molecule type" value="Genomic_DNA"/>
</dbReference>
<comment type="caution">
    <text evidence="1">The sequence shown here is derived from an EMBL/GenBank/DDBJ whole genome shotgun (WGS) entry which is preliminary data.</text>
</comment>
<dbReference type="AlphaFoldDB" id="A0A7J8YSH5"/>
<protein>
    <submittedName>
        <fullName evidence="1">Uncharacterized protein</fullName>
    </submittedName>
</protein>
<dbReference type="Proteomes" id="UP000593577">
    <property type="component" value="Unassembled WGS sequence"/>
</dbReference>
<name>A0A7J8YSH5_GOSAI</name>